<dbReference type="GO" id="GO:0006508">
    <property type="term" value="P:proteolysis"/>
    <property type="evidence" value="ECO:0007669"/>
    <property type="project" value="InterPro"/>
</dbReference>
<comment type="caution">
    <text evidence="3">The sequence shown here is derived from an EMBL/GenBank/DDBJ whole genome shotgun (WGS) entry which is preliminary data.</text>
</comment>
<dbReference type="AlphaFoldDB" id="A0A368GLY3"/>
<dbReference type="InterPro" id="IPR021109">
    <property type="entry name" value="Peptidase_aspartic_dom_sf"/>
</dbReference>
<gene>
    <name evidence="3" type="ORF">ANCCAN_08614</name>
</gene>
<dbReference type="Proteomes" id="UP000252519">
    <property type="component" value="Unassembled WGS sequence"/>
</dbReference>
<dbReference type="GO" id="GO:0004190">
    <property type="term" value="F:aspartic-type endopeptidase activity"/>
    <property type="evidence" value="ECO:0007669"/>
    <property type="project" value="InterPro"/>
</dbReference>
<name>A0A368GLY3_ANCCA</name>
<organism evidence="3 4">
    <name type="scientific">Ancylostoma caninum</name>
    <name type="common">Dog hookworm</name>
    <dbReference type="NCBI Taxonomy" id="29170"/>
    <lineage>
        <taxon>Eukaryota</taxon>
        <taxon>Metazoa</taxon>
        <taxon>Ecdysozoa</taxon>
        <taxon>Nematoda</taxon>
        <taxon>Chromadorea</taxon>
        <taxon>Rhabditida</taxon>
        <taxon>Rhabditina</taxon>
        <taxon>Rhabditomorpha</taxon>
        <taxon>Strongyloidea</taxon>
        <taxon>Ancylostomatidae</taxon>
        <taxon>Ancylostomatinae</taxon>
        <taxon>Ancylostoma</taxon>
    </lineage>
</organism>
<dbReference type="InterPro" id="IPR033121">
    <property type="entry name" value="PEPTIDASE_A1"/>
</dbReference>
<keyword evidence="4" id="KW-1185">Reference proteome</keyword>
<accession>A0A368GLY3</accession>
<reference evidence="3 4" key="1">
    <citation type="submission" date="2014-10" db="EMBL/GenBank/DDBJ databases">
        <title>Draft genome of the hookworm Ancylostoma caninum.</title>
        <authorList>
            <person name="Mitreva M."/>
        </authorList>
    </citation>
    <scope>NUCLEOTIDE SEQUENCE [LARGE SCALE GENOMIC DNA]</scope>
    <source>
        <strain evidence="3 4">Baltimore</strain>
    </source>
</reference>
<dbReference type="CDD" id="cd05471">
    <property type="entry name" value="pepsin_like"/>
    <property type="match status" value="1"/>
</dbReference>
<evidence type="ECO:0000259" key="2">
    <source>
        <dbReference type="PROSITE" id="PS51767"/>
    </source>
</evidence>
<dbReference type="Pfam" id="PF00026">
    <property type="entry name" value="Asp"/>
    <property type="match status" value="1"/>
</dbReference>
<dbReference type="SUPFAM" id="SSF50630">
    <property type="entry name" value="Acid proteases"/>
    <property type="match status" value="1"/>
</dbReference>
<dbReference type="PROSITE" id="PS51767">
    <property type="entry name" value="PEPTIDASE_A1"/>
    <property type="match status" value="1"/>
</dbReference>
<feature type="domain" description="Peptidase A1" evidence="2">
    <location>
        <begin position="1"/>
        <end position="138"/>
    </location>
</feature>
<evidence type="ECO:0000313" key="3">
    <source>
        <dbReference type="EMBL" id="RCN45393.1"/>
    </source>
</evidence>
<proteinExistence type="inferred from homology"/>
<dbReference type="PANTHER" id="PTHR47966">
    <property type="entry name" value="BETA-SITE APP-CLEAVING ENZYME, ISOFORM A-RELATED"/>
    <property type="match status" value="1"/>
</dbReference>
<dbReference type="Gene3D" id="2.40.70.10">
    <property type="entry name" value="Acid Proteases"/>
    <property type="match status" value="1"/>
</dbReference>
<protein>
    <recommendedName>
        <fullName evidence="2">Peptidase A1 domain-containing protein</fullName>
    </recommendedName>
</protein>
<evidence type="ECO:0000313" key="4">
    <source>
        <dbReference type="Proteomes" id="UP000252519"/>
    </source>
</evidence>
<dbReference type="OrthoDB" id="5866118at2759"/>
<dbReference type="InterPro" id="IPR001461">
    <property type="entry name" value="Aspartic_peptidase_A1"/>
</dbReference>
<evidence type="ECO:0000256" key="1">
    <source>
        <dbReference type="ARBA" id="ARBA00007447"/>
    </source>
</evidence>
<feature type="non-terminal residue" evidence="3">
    <location>
        <position position="1"/>
    </location>
</feature>
<dbReference type="EMBL" id="JOJR01000103">
    <property type="protein sequence ID" value="RCN45393.1"/>
    <property type="molecule type" value="Genomic_DNA"/>
</dbReference>
<comment type="similarity">
    <text evidence="1">Belongs to the peptidase A1 family.</text>
</comment>
<dbReference type="GO" id="GO:0005764">
    <property type="term" value="C:lysosome"/>
    <property type="evidence" value="ECO:0007669"/>
    <property type="project" value="TreeGrafter"/>
</dbReference>
<dbReference type="STRING" id="29170.A0A368GLY3"/>
<dbReference type="PANTHER" id="PTHR47966:SF71">
    <property type="entry name" value="PEPTIDASE A1 DOMAIN-CONTAINING PROTEIN"/>
    <property type="match status" value="1"/>
</dbReference>
<dbReference type="InterPro" id="IPR034164">
    <property type="entry name" value="Pepsin-like_dom"/>
</dbReference>
<sequence length="138" mass="15257">LVICDVFCPDKSCCKKSIVSRPNPCRGRRYFNSEKSSSYSKTHGKWKYRYGNATVEGFYGNDTVRFGNAGISQLSVPGTIFGQAVKLHEQFVGRHIDGILGLAFASLAEGRGEPPFERAVKLGLVHPIFTIYLKHSGD</sequence>